<dbReference type="EMBL" id="VCBC01000004">
    <property type="protein sequence ID" value="TLU66847.1"/>
    <property type="molecule type" value="Genomic_DNA"/>
</dbReference>
<protein>
    <submittedName>
        <fullName evidence="3">DUF1254 domain-containing protein</fullName>
    </submittedName>
</protein>
<name>A0A5R9IS04_9GAMM</name>
<comment type="caution">
    <text evidence="3">The sequence shown here is derived from an EMBL/GenBank/DDBJ whole genome shotgun (WGS) entry which is preliminary data.</text>
</comment>
<dbReference type="RefSeq" id="WP_138318912.1">
    <property type="nucleotide sequence ID" value="NZ_VCBC01000004.1"/>
</dbReference>
<dbReference type="Pfam" id="PF06863">
    <property type="entry name" value="DUF1254"/>
    <property type="match status" value="1"/>
</dbReference>
<feature type="domain" description="DUF1254" evidence="2">
    <location>
        <begin position="83"/>
        <end position="179"/>
    </location>
</feature>
<dbReference type="Gene3D" id="2.60.40.1610">
    <property type="entry name" value="Domain of unknown function DUF1254"/>
    <property type="match status" value="1"/>
</dbReference>
<reference evidence="3 4" key="1">
    <citation type="submission" date="2019-05" db="EMBL/GenBank/DDBJ databases">
        <title>Genome sequences of Thalassotalea litorea 1K03283.</title>
        <authorList>
            <person name="Zhang D."/>
        </authorList>
    </citation>
    <scope>NUCLEOTIDE SEQUENCE [LARGE SCALE GENOMIC DNA]</scope>
    <source>
        <strain evidence="3 4">MCCC 1K03283</strain>
    </source>
</reference>
<evidence type="ECO:0000313" key="3">
    <source>
        <dbReference type="EMBL" id="TLU66847.1"/>
    </source>
</evidence>
<evidence type="ECO:0000313" key="4">
    <source>
        <dbReference type="Proteomes" id="UP000307790"/>
    </source>
</evidence>
<dbReference type="SUPFAM" id="SSF160935">
    <property type="entry name" value="VPA0735-like"/>
    <property type="match status" value="1"/>
</dbReference>
<sequence>MIKQIITCYFLALLVCSNLTSVSAKQAPNLEQTFDDSQLFTYSRIYHAKRVIDHLRHFGANNFASVRPIAAVDYSAPGIQHLVAIVDLRTSPVVISLPEQLGPYRSVQVIDLNYRQIFYQQTTQGKFKYVLSHVNDKNRKPDGKFIHSHSDFAMVVLRTLSGYPNASYSNKEISRQITLSGFSENIAIPRIESNDVKLANIAPQRIIDWLLKHHQFSPLEQIWLALQRQEYHLDIAAKITEQLAQKADTIAFWHNLGLMNGVTDPIQIPLVKQALSLMFNYPSMAATNRLEVAQRIHFSNLEHPSSYADKSQIFFIKPDHIRAGLWSIDTLPNDNGADSFFSGYHNFNTSVDYRGEIGFSLNLQRPYPVSQNSYRTVGYPLFVDARRPVLRSFYYQPQFSLLQQVQQNNSPLADITAD</sequence>
<dbReference type="InterPro" id="IPR010679">
    <property type="entry name" value="DUF1254"/>
</dbReference>
<keyword evidence="1" id="KW-0732">Signal</keyword>
<dbReference type="Proteomes" id="UP000307790">
    <property type="component" value="Unassembled WGS sequence"/>
</dbReference>
<accession>A0A5R9IS04</accession>
<feature type="chain" id="PRO_5024360830" evidence="1">
    <location>
        <begin position="27"/>
        <end position="418"/>
    </location>
</feature>
<proteinExistence type="predicted"/>
<keyword evidence="4" id="KW-1185">Reference proteome</keyword>
<dbReference type="AlphaFoldDB" id="A0A5R9IS04"/>
<evidence type="ECO:0000259" key="2">
    <source>
        <dbReference type="Pfam" id="PF06863"/>
    </source>
</evidence>
<dbReference type="InterPro" id="IPR037050">
    <property type="entry name" value="DUF1254_sf"/>
</dbReference>
<organism evidence="3 4">
    <name type="scientific">Thalassotalea litorea</name>
    <dbReference type="NCBI Taxonomy" id="2020715"/>
    <lineage>
        <taxon>Bacteria</taxon>
        <taxon>Pseudomonadati</taxon>
        <taxon>Pseudomonadota</taxon>
        <taxon>Gammaproteobacteria</taxon>
        <taxon>Alteromonadales</taxon>
        <taxon>Colwelliaceae</taxon>
        <taxon>Thalassotalea</taxon>
    </lineage>
</organism>
<feature type="signal peptide" evidence="1">
    <location>
        <begin position="1"/>
        <end position="26"/>
    </location>
</feature>
<gene>
    <name evidence="3" type="ORF">FE810_04900</name>
</gene>
<dbReference type="OrthoDB" id="104565at2"/>
<evidence type="ECO:0000256" key="1">
    <source>
        <dbReference type="SAM" id="SignalP"/>
    </source>
</evidence>